<dbReference type="PANTHER" id="PTHR23402:SF1">
    <property type="entry name" value="PYROGLUTAMYL-PEPTIDASE I"/>
    <property type="match status" value="1"/>
</dbReference>
<gene>
    <name evidence="7" type="ORF">CCALI_02631</name>
</gene>
<dbReference type="Pfam" id="PF01470">
    <property type="entry name" value="Peptidase_C15"/>
    <property type="match status" value="1"/>
</dbReference>
<dbReference type="EC" id="3.4.19.3" evidence="6"/>
<dbReference type="GO" id="GO:0005829">
    <property type="term" value="C:cytosol"/>
    <property type="evidence" value="ECO:0007669"/>
    <property type="project" value="InterPro"/>
</dbReference>
<dbReference type="EMBL" id="HF951689">
    <property type="protein sequence ID" value="CCW36424.1"/>
    <property type="molecule type" value="Genomic_DNA"/>
</dbReference>
<dbReference type="KEGG" id="ccz:CCALI_02631"/>
<dbReference type="PIRSF" id="PIRSF015592">
    <property type="entry name" value="Prld-crbxl_pptds"/>
    <property type="match status" value="1"/>
</dbReference>
<dbReference type="AlphaFoldDB" id="S0EY23"/>
<dbReference type="GO" id="GO:0006508">
    <property type="term" value="P:proteolysis"/>
    <property type="evidence" value="ECO:0007669"/>
    <property type="project" value="UniProtKB-KW"/>
</dbReference>
<dbReference type="PATRIC" id="fig|1303518.3.peg.2735"/>
<comment type="similarity">
    <text evidence="1">Belongs to the peptidase C15 family.</text>
</comment>
<organism evidence="7 8">
    <name type="scientific">Chthonomonas calidirosea (strain DSM 23976 / ICMP 18418 / T49)</name>
    <dbReference type="NCBI Taxonomy" id="1303518"/>
    <lineage>
        <taxon>Bacteria</taxon>
        <taxon>Bacillati</taxon>
        <taxon>Armatimonadota</taxon>
        <taxon>Chthonomonadia</taxon>
        <taxon>Chthonomonadales</taxon>
        <taxon>Chthonomonadaceae</taxon>
        <taxon>Chthonomonas</taxon>
    </lineage>
</organism>
<dbReference type="CDD" id="cd00501">
    <property type="entry name" value="Peptidase_C15"/>
    <property type="match status" value="1"/>
</dbReference>
<evidence type="ECO:0000313" key="7">
    <source>
        <dbReference type="EMBL" id="CCW36424.1"/>
    </source>
</evidence>
<dbReference type="PANTHER" id="PTHR23402">
    <property type="entry name" value="PROTEASE FAMILY C15 PYROGLUTAMYL-PEPTIDASE I-RELATED"/>
    <property type="match status" value="1"/>
</dbReference>
<evidence type="ECO:0000256" key="4">
    <source>
        <dbReference type="ARBA" id="ARBA00022801"/>
    </source>
</evidence>
<comment type="catalytic activity">
    <reaction evidence="6">
        <text>Release of an N-terminal pyroglutamyl group from a polypeptide, the second amino acid generally not being Pro.</text>
        <dbReference type="EC" id="3.4.19.3"/>
    </reaction>
</comment>
<dbReference type="PROSITE" id="PS01334">
    <property type="entry name" value="PYRASE_CYS"/>
    <property type="match status" value="1"/>
</dbReference>
<reference evidence="8" key="1">
    <citation type="submission" date="2013-03" db="EMBL/GenBank/DDBJ databases">
        <title>Genome sequence of Chthonomonas calidirosea, the first sequenced genome from the Armatimonadetes phylum (formally candidate division OP10).</title>
        <authorList>
            <person name="Lee K.C.Y."/>
            <person name="Morgan X.C."/>
            <person name="Dunfield P.F."/>
            <person name="Tamas I."/>
            <person name="Houghton K.M."/>
            <person name="Vyssotski M."/>
            <person name="Ryan J.L.J."/>
            <person name="Lagutin K."/>
            <person name="McDonald I.R."/>
            <person name="Stott M.B."/>
        </authorList>
    </citation>
    <scope>NUCLEOTIDE SEQUENCE [LARGE SCALE GENOMIC DNA]</scope>
    <source>
        <strain evidence="8">DSM 23976 / ICMP 18418 / T49</strain>
    </source>
</reference>
<evidence type="ECO:0000256" key="3">
    <source>
        <dbReference type="ARBA" id="ARBA00022670"/>
    </source>
</evidence>
<keyword evidence="3" id="KW-0645">Protease</keyword>
<name>S0EY23_CHTCT</name>
<dbReference type="HOGENOM" id="CLU_043960_4_1_0"/>
<evidence type="ECO:0000313" key="8">
    <source>
        <dbReference type="Proteomes" id="UP000014227"/>
    </source>
</evidence>
<evidence type="ECO:0000256" key="5">
    <source>
        <dbReference type="ARBA" id="ARBA00022807"/>
    </source>
</evidence>
<dbReference type="RefSeq" id="WP_016483933.1">
    <property type="nucleotide sequence ID" value="NC_021487.1"/>
</dbReference>
<keyword evidence="5" id="KW-0788">Thiol protease</keyword>
<dbReference type="STRING" id="454171.CP488_01460"/>
<dbReference type="InterPro" id="IPR000816">
    <property type="entry name" value="Peptidase_C15"/>
</dbReference>
<dbReference type="InterPro" id="IPR016125">
    <property type="entry name" value="Peptidase_C15-like"/>
</dbReference>
<proteinExistence type="inferred from homology"/>
<dbReference type="Proteomes" id="UP000014227">
    <property type="component" value="Chromosome I"/>
</dbReference>
<dbReference type="InterPro" id="IPR036440">
    <property type="entry name" value="Peptidase_C15-like_sf"/>
</dbReference>
<keyword evidence="8" id="KW-1185">Reference proteome</keyword>
<accession>S0EY23</accession>
<keyword evidence="4 7" id="KW-0378">Hydrolase</keyword>
<dbReference type="FunCoup" id="S0EY23">
    <property type="interactions" value="56"/>
</dbReference>
<dbReference type="eggNOG" id="COG2039">
    <property type="taxonomic scope" value="Bacteria"/>
</dbReference>
<protein>
    <recommendedName>
        <fullName evidence="6">Pyroglutamyl-peptidase I</fullName>
        <ecNumber evidence="6">3.4.19.3</ecNumber>
    </recommendedName>
</protein>
<keyword evidence="2" id="KW-0963">Cytoplasm</keyword>
<evidence type="ECO:0000256" key="6">
    <source>
        <dbReference type="PROSITE-ProRule" id="PRU10077"/>
    </source>
</evidence>
<sequence length="229" mass="24908">MGVQILLTGFGPFGAVVQNPSQRLVRYFGRHPMEGIGLTAITLPVSYTQAPCTVETLIRQRAEIGHPFDYVLMLGVAANSSFWRVERKAHNRASAKLDVDETRLAPGPITPGAPATLEATLPVQQLVEAMNGRGIPAHLSDDAGDYLCNYLFFRVLYLLAQLPTPPRAGFLHIPADESTFRDPEHSPAPIFPFEQHVLALETVLHTLAALSTGRGADAGTMSVRKGDER</sequence>
<dbReference type="OrthoDB" id="9779738at2"/>
<dbReference type="PRINTS" id="PR00706">
    <property type="entry name" value="PYROGLUPTASE"/>
</dbReference>
<evidence type="ECO:0000256" key="2">
    <source>
        <dbReference type="ARBA" id="ARBA00022490"/>
    </source>
</evidence>
<dbReference type="SUPFAM" id="SSF53182">
    <property type="entry name" value="Pyrrolidone carboxyl peptidase (pyroglutamate aminopeptidase)"/>
    <property type="match status" value="1"/>
</dbReference>
<dbReference type="InParanoid" id="S0EY23"/>
<dbReference type="GO" id="GO:0016920">
    <property type="term" value="F:pyroglutamyl-peptidase activity"/>
    <property type="evidence" value="ECO:0007669"/>
    <property type="project" value="UniProtKB-EC"/>
</dbReference>
<feature type="active site" evidence="6">
    <location>
        <position position="148"/>
    </location>
</feature>
<dbReference type="Gene3D" id="3.40.630.20">
    <property type="entry name" value="Peptidase C15, pyroglutamyl peptidase I-like"/>
    <property type="match status" value="1"/>
</dbReference>
<dbReference type="InterPro" id="IPR033694">
    <property type="entry name" value="PGPEP1_Cys_AS"/>
</dbReference>
<evidence type="ECO:0000256" key="1">
    <source>
        <dbReference type="ARBA" id="ARBA00006641"/>
    </source>
</evidence>